<gene>
    <name evidence="8" type="ORF">AB2U05_36005</name>
</gene>
<dbReference type="EMBL" id="CP163445">
    <property type="protein sequence ID" value="XDQ83532.1"/>
    <property type="molecule type" value="Genomic_DNA"/>
</dbReference>
<keyword evidence="5 6" id="KW-0472">Membrane</keyword>
<evidence type="ECO:0000256" key="4">
    <source>
        <dbReference type="ARBA" id="ARBA00022989"/>
    </source>
</evidence>
<feature type="domain" description="MASE1" evidence="7">
    <location>
        <begin position="25"/>
        <end position="300"/>
    </location>
</feature>
<dbReference type="Pfam" id="PF05231">
    <property type="entry name" value="MASE1"/>
    <property type="match status" value="1"/>
</dbReference>
<organism evidence="8">
    <name type="scientific">Streptomyces sp. Y1</name>
    <dbReference type="NCBI Taxonomy" id="3238634"/>
    <lineage>
        <taxon>Bacteria</taxon>
        <taxon>Bacillati</taxon>
        <taxon>Actinomycetota</taxon>
        <taxon>Actinomycetes</taxon>
        <taxon>Kitasatosporales</taxon>
        <taxon>Streptomycetaceae</taxon>
        <taxon>Streptomyces</taxon>
    </lineage>
</organism>
<accession>A0AB39TWB9</accession>
<evidence type="ECO:0000256" key="5">
    <source>
        <dbReference type="ARBA" id="ARBA00023136"/>
    </source>
</evidence>
<reference evidence="8" key="1">
    <citation type="submission" date="2024-07" db="EMBL/GenBank/DDBJ databases">
        <authorList>
            <person name="Yu S.T."/>
        </authorList>
    </citation>
    <scope>NUCLEOTIDE SEQUENCE</scope>
    <source>
        <strain evidence="8">Y1</strain>
    </source>
</reference>
<evidence type="ECO:0000256" key="6">
    <source>
        <dbReference type="SAM" id="Phobius"/>
    </source>
</evidence>
<feature type="transmembrane region" description="Helical" evidence="6">
    <location>
        <begin position="239"/>
        <end position="259"/>
    </location>
</feature>
<feature type="transmembrane region" description="Helical" evidence="6">
    <location>
        <begin position="204"/>
        <end position="233"/>
    </location>
</feature>
<dbReference type="AlphaFoldDB" id="A0AB39TWB9"/>
<sequence>MAAVPPTSTPSPRALRRRAPAALRLLAVTAVYLAAGRIGLLEQVVIGGARVTPLWPPTGIALTCLLLFGLRTWPAVALGAFLVIASSGPPTWGSLGVVAGNTLAPVAACLMLRRARFRIELDRLRDGMALVFLGAFAGMLISSTIGTAVLVLNGDLPAGGFWSTWSAWWTGDAMGVLVVTPLALALRTARLPADRRPSDWVEPVLLLASTAGATVIATSTTLSLLFLVFPFLIWAALRFQLLGAAPCVLLVSLVTITAATNRAGPFAGHGLVAAMVMLQALNGCAALTGLLLAAIVAEQRETYRRIEQATVELAEVVHRLAPGKAGTSRWLPPEDEGR</sequence>
<feature type="transmembrane region" description="Helical" evidence="6">
    <location>
        <begin position="21"/>
        <end position="40"/>
    </location>
</feature>
<feature type="transmembrane region" description="Helical" evidence="6">
    <location>
        <begin position="130"/>
        <end position="153"/>
    </location>
</feature>
<dbReference type="InterPro" id="IPR007895">
    <property type="entry name" value="MASE1"/>
</dbReference>
<keyword evidence="2" id="KW-1003">Cell membrane</keyword>
<evidence type="ECO:0000256" key="2">
    <source>
        <dbReference type="ARBA" id="ARBA00022475"/>
    </source>
</evidence>
<evidence type="ECO:0000256" key="3">
    <source>
        <dbReference type="ARBA" id="ARBA00022692"/>
    </source>
</evidence>
<dbReference type="RefSeq" id="WP_369185640.1">
    <property type="nucleotide sequence ID" value="NZ_CP163445.1"/>
</dbReference>
<feature type="transmembrane region" description="Helical" evidence="6">
    <location>
        <begin position="271"/>
        <end position="297"/>
    </location>
</feature>
<name>A0AB39TWB9_9ACTN</name>
<dbReference type="PANTHER" id="PTHR45530">
    <property type="entry name" value="SENSORY TRANSDUCTION HISTIDINE KINASE"/>
    <property type="match status" value="1"/>
</dbReference>
<evidence type="ECO:0000259" key="7">
    <source>
        <dbReference type="Pfam" id="PF05231"/>
    </source>
</evidence>
<evidence type="ECO:0000313" key="8">
    <source>
        <dbReference type="EMBL" id="XDQ83532.1"/>
    </source>
</evidence>
<keyword evidence="3 6" id="KW-0812">Transmembrane</keyword>
<feature type="transmembrane region" description="Helical" evidence="6">
    <location>
        <begin position="91"/>
        <end position="110"/>
    </location>
</feature>
<feature type="transmembrane region" description="Helical" evidence="6">
    <location>
        <begin position="60"/>
        <end position="85"/>
    </location>
</feature>
<proteinExistence type="predicted"/>
<dbReference type="GO" id="GO:0005886">
    <property type="term" value="C:plasma membrane"/>
    <property type="evidence" value="ECO:0007669"/>
    <property type="project" value="UniProtKB-SubCell"/>
</dbReference>
<keyword evidence="4 6" id="KW-1133">Transmembrane helix</keyword>
<comment type="subcellular location">
    <subcellularLocation>
        <location evidence="1">Cell membrane</location>
        <topology evidence="1">Multi-pass membrane protein</topology>
    </subcellularLocation>
</comment>
<dbReference type="PANTHER" id="PTHR45530:SF3">
    <property type="entry name" value="TWO-COMPONENT SYSTEM NARL FAMILY SENSOR HISTIDINE KINASE BARA"/>
    <property type="match status" value="1"/>
</dbReference>
<protein>
    <submittedName>
        <fullName evidence="8">MASE1 domain-containing protein</fullName>
    </submittedName>
</protein>
<evidence type="ECO:0000256" key="1">
    <source>
        <dbReference type="ARBA" id="ARBA00004651"/>
    </source>
</evidence>